<name>A0AAJ1D217_PANAN</name>
<protein>
    <submittedName>
        <fullName evidence="1">Uncharacterized protein</fullName>
    </submittedName>
</protein>
<comment type="caution">
    <text evidence="1">The sequence shown here is derived from an EMBL/GenBank/DDBJ whole genome shotgun (WGS) entry which is preliminary data.</text>
</comment>
<evidence type="ECO:0000313" key="2">
    <source>
        <dbReference type="Proteomes" id="UP001208888"/>
    </source>
</evidence>
<organism evidence="1 2">
    <name type="scientific">Pantoea ananas</name>
    <name type="common">Erwinia uredovora</name>
    <dbReference type="NCBI Taxonomy" id="553"/>
    <lineage>
        <taxon>Bacteria</taxon>
        <taxon>Pseudomonadati</taxon>
        <taxon>Pseudomonadota</taxon>
        <taxon>Gammaproteobacteria</taxon>
        <taxon>Enterobacterales</taxon>
        <taxon>Erwiniaceae</taxon>
        <taxon>Pantoea</taxon>
    </lineage>
</organism>
<evidence type="ECO:0000313" key="1">
    <source>
        <dbReference type="EMBL" id="MCW0344916.1"/>
    </source>
</evidence>
<dbReference type="RefSeq" id="WP_028725238.1">
    <property type="nucleotide sequence ID" value="NZ_JANFVX010000011.1"/>
</dbReference>
<dbReference type="AlphaFoldDB" id="A0AAJ1D217"/>
<sequence length="421" mass="47362">MARITKEQQAATDFVDQLCFDQLVVHCEMTVAERQQTKDIVTRVSQMAEERYTGANAEAIKHMAYCFLEVHLANTRDELREAIPVDVEALDLPEETIAAFDRHNTNYQLAFMLVVVKKATGFDARYALEIADTLKGEFAGYSALVRRDLVKRCLAWEFVDAPLKAYCWLTVTGVLPARKNGPERINNPVTPEFVTRLTLLASHEMVMHNLKVTLGKTSAASVLVRNKELKLAENYIDSLLEVERSFNEASLRPSLRGVPQITAGDFNNQERVQKFFSNWGDRKTRLRMHTGTLASWPGFLGAAMLEIRLTDEYLSAAQEKFRQGIHSVTMADLKVPPIFNAFDNQGTLSAEVQGKLATFGLQINADTLYRTHAMIGKATLKILCSYCQLTRTKGVVMSAIEDDIWYMSLFIHGDKVAAQQL</sequence>
<dbReference type="EMBL" id="JANFVX010000011">
    <property type="protein sequence ID" value="MCW0344916.1"/>
    <property type="molecule type" value="Genomic_DNA"/>
</dbReference>
<dbReference type="Proteomes" id="UP001208888">
    <property type="component" value="Unassembled WGS sequence"/>
</dbReference>
<gene>
    <name evidence="1" type="ORF">NB703_003009</name>
</gene>
<accession>A0AAJ1D217</accession>
<reference evidence="1" key="1">
    <citation type="submission" date="2022-06" db="EMBL/GenBank/DDBJ databases">
        <title>Dynamics of rice microbiomes reveals core vertical transmitted seed endophytes.</title>
        <authorList>
            <person name="Liao K."/>
            <person name="Zhang X."/>
        </authorList>
    </citation>
    <scope>NUCLEOTIDE SEQUENCE</scope>
    <source>
        <strain evidence="1">JT1-17</strain>
    </source>
</reference>
<proteinExistence type="predicted"/>